<dbReference type="RefSeq" id="XP_018698210.1">
    <property type="nucleotide sequence ID" value="XM_018832331.1"/>
</dbReference>
<feature type="region of interest" description="Disordered" evidence="1">
    <location>
        <begin position="1"/>
        <end position="47"/>
    </location>
</feature>
<comment type="caution">
    <text evidence="2">The sequence shown here is derived from an EMBL/GenBank/DDBJ whole genome shotgun (WGS) entry which is preliminary data.</text>
</comment>
<sequence length="425" mass="46095">MPGESEKWPNQALPTQLSTSTGGDTSPRAEAIPESASTTPLKKSQSGHDKAFKFEDLVLQKADVDDLFRELSCELGLPSLVPFDALEIKPRDEAALPADFISKLRIVLYVSRINDTLGDNTCTDGSYRLRMVRLLEKDINSLGSGLRQSPAQWDPSVEFVYLGVLLNLYPFCLRWSSLSDPDHSIIQSSAAHAAGQLIKLYSSSPLPLVGTLSSQPCLQRYLPKFYLRFHVIALLMLLKISALNQISLRELGEVDDAIRLGHGALVSGSSSEGDEFHRAASVVEVLCKKGVIDSVRGKSSVESRFGASLWLELIATAIRWRRQNSKRGPRPPDSGRGNVDNNNNNQGSSTAPSSSVNRSVGSMDVAMSGSTAADGVNATMADVQGNMNLFPFSIEDWSAYLDITEADLGLGCDSGWWGGFGGLER</sequence>
<dbReference type="AlphaFoldDB" id="A0A179A084"/>
<dbReference type="Proteomes" id="UP000078343">
    <property type="component" value="Unassembled WGS sequence"/>
</dbReference>
<organism evidence="2 3">
    <name type="scientific">Fonsecaea erecta</name>
    <dbReference type="NCBI Taxonomy" id="1367422"/>
    <lineage>
        <taxon>Eukaryota</taxon>
        <taxon>Fungi</taxon>
        <taxon>Dikarya</taxon>
        <taxon>Ascomycota</taxon>
        <taxon>Pezizomycotina</taxon>
        <taxon>Eurotiomycetes</taxon>
        <taxon>Chaetothyriomycetidae</taxon>
        <taxon>Chaetothyriales</taxon>
        <taxon>Herpotrichiellaceae</taxon>
        <taxon>Fonsecaea</taxon>
    </lineage>
</organism>
<evidence type="ECO:0000256" key="1">
    <source>
        <dbReference type="SAM" id="MobiDB-lite"/>
    </source>
</evidence>
<name>A0A179A084_9EURO</name>
<feature type="compositionally biased region" description="Polar residues" evidence="1">
    <location>
        <begin position="35"/>
        <end position="44"/>
    </location>
</feature>
<proteinExistence type="predicted"/>
<keyword evidence="3" id="KW-1185">Reference proteome</keyword>
<feature type="compositionally biased region" description="Polar residues" evidence="1">
    <location>
        <begin position="12"/>
        <end position="24"/>
    </location>
</feature>
<reference evidence="2 3" key="1">
    <citation type="submission" date="2016-04" db="EMBL/GenBank/DDBJ databases">
        <title>Draft genome of Fonsecaea erecta CBS 125763.</title>
        <authorList>
            <person name="Weiss V.A."/>
            <person name="Vicente V.A."/>
            <person name="Raittz R.T."/>
            <person name="Moreno L.F."/>
            <person name="De Souza E.M."/>
            <person name="Pedrosa F.O."/>
            <person name="Steffens M.B."/>
            <person name="Faoro H."/>
            <person name="Tadra-Sfeir M.Z."/>
            <person name="Najafzadeh M.J."/>
            <person name="Felipe M.S."/>
            <person name="Teixeira M."/>
            <person name="Sun J."/>
            <person name="Xi L."/>
            <person name="Gomes R."/>
            <person name="De Azevedo C.M."/>
            <person name="Salgado C.G."/>
            <person name="Da Silva M.B."/>
            <person name="Nascimento M.F."/>
            <person name="Queiroz-Telles F."/>
            <person name="Attili D.S."/>
            <person name="Gorbushina A."/>
        </authorList>
    </citation>
    <scope>NUCLEOTIDE SEQUENCE [LARGE SCALE GENOMIC DNA]</scope>
    <source>
        <strain evidence="2 3">CBS 125763</strain>
    </source>
</reference>
<protein>
    <recommendedName>
        <fullName evidence="4">Transcription factor domain-containing protein</fullName>
    </recommendedName>
</protein>
<feature type="region of interest" description="Disordered" evidence="1">
    <location>
        <begin position="322"/>
        <end position="361"/>
    </location>
</feature>
<feature type="compositionally biased region" description="Polar residues" evidence="1">
    <location>
        <begin position="346"/>
        <end position="360"/>
    </location>
</feature>
<dbReference type="STRING" id="1367422.A0A179A084"/>
<dbReference type="EMBL" id="LVYI01000001">
    <property type="protein sequence ID" value="OAP64843.1"/>
    <property type="molecule type" value="Genomic_DNA"/>
</dbReference>
<evidence type="ECO:0000313" key="2">
    <source>
        <dbReference type="EMBL" id="OAP64843.1"/>
    </source>
</evidence>
<gene>
    <name evidence="2" type="ORF">AYL99_00815</name>
</gene>
<dbReference type="OrthoDB" id="3163292at2759"/>
<evidence type="ECO:0008006" key="4">
    <source>
        <dbReference type="Google" id="ProtNLM"/>
    </source>
</evidence>
<dbReference type="GeneID" id="30004985"/>
<evidence type="ECO:0000313" key="3">
    <source>
        <dbReference type="Proteomes" id="UP000078343"/>
    </source>
</evidence>
<accession>A0A179A084</accession>